<reference evidence="6 7" key="1">
    <citation type="journal article" date="2020" name="ISME J.">
        <title>Uncovering the hidden diversity of litter-decomposition mechanisms in mushroom-forming fungi.</title>
        <authorList>
            <person name="Floudas D."/>
            <person name="Bentzer J."/>
            <person name="Ahren D."/>
            <person name="Johansson T."/>
            <person name="Persson P."/>
            <person name="Tunlid A."/>
        </authorList>
    </citation>
    <scope>NUCLEOTIDE SEQUENCE [LARGE SCALE GENOMIC DNA]</scope>
    <source>
        <strain evidence="6 7">CBS 291.85</strain>
    </source>
</reference>
<dbReference type="AlphaFoldDB" id="A0A8H5FP02"/>
<proteinExistence type="predicted"/>
<evidence type="ECO:0000256" key="1">
    <source>
        <dbReference type="ARBA" id="ARBA00022723"/>
    </source>
</evidence>
<keyword evidence="3" id="KW-0862">Zinc</keyword>
<dbReference type="OrthoDB" id="3020010at2759"/>
<evidence type="ECO:0000259" key="5">
    <source>
        <dbReference type="PROSITE" id="PS50865"/>
    </source>
</evidence>
<dbReference type="PROSITE" id="PS50865">
    <property type="entry name" value="ZF_MYND_2"/>
    <property type="match status" value="1"/>
</dbReference>
<dbReference type="InterPro" id="IPR002893">
    <property type="entry name" value="Znf_MYND"/>
</dbReference>
<gene>
    <name evidence="6" type="ORF">D9758_012334</name>
</gene>
<keyword evidence="7" id="KW-1185">Reference proteome</keyword>
<keyword evidence="2 4" id="KW-0863">Zinc-finger</keyword>
<dbReference type="Gene3D" id="6.10.140.2220">
    <property type="match status" value="1"/>
</dbReference>
<dbReference type="Proteomes" id="UP000559256">
    <property type="component" value="Unassembled WGS sequence"/>
</dbReference>
<evidence type="ECO:0000256" key="4">
    <source>
        <dbReference type="PROSITE-ProRule" id="PRU00134"/>
    </source>
</evidence>
<dbReference type="SUPFAM" id="SSF144232">
    <property type="entry name" value="HIT/MYND zinc finger-like"/>
    <property type="match status" value="1"/>
</dbReference>
<organism evidence="6 7">
    <name type="scientific">Tetrapyrgos nigripes</name>
    <dbReference type="NCBI Taxonomy" id="182062"/>
    <lineage>
        <taxon>Eukaryota</taxon>
        <taxon>Fungi</taxon>
        <taxon>Dikarya</taxon>
        <taxon>Basidiomycota</taxon>
        <taxon>Agaricomycotina</taxon>
        <taxon>Agaricomycetes</taxon>
        <taxon>Agaricomycetidae</taxon>
        <taxon>Agaricales</taxon>
        <taxon>Marasmiineae</taxon>
        <taxon>Marasmiaceae</taxon>
        <taxon>Tetrapyrgos</taxon>
    </lineage>
</organism>
<dbReference type="Pfam" id="PF01753">
    <property type="entry name" value="zf-MYND"/>
    <property type="match status" value="1"/>
</dbReference>
<name>A0A8H5FP02_9AGAR</name>
<evidence type="ECO:0000256" key="2">
    <source>
        <dbReference type="ARBA" id="ARBA00022771"/>
    </source>
</evidence>
<dbReference type="EMBL" id="JAACJM010000127">
    <property type="protein sequence ID" value="KAF5344275.1"/>
    <property type="molecule type" value="Genomic_DNA"/>
</dbReference>
<evidence type="ECO:0000256" key="3">
    <source>
        <dbReference type="ARBA" id="ARBA00022833"/>
    </source>
</evidence>
<keyword evidence="1" id="KW-0479">Metal-binding</keyword>
<feature type="domain" description="MYND-type" evidence="5">
    <location>
        <begin position="258"/>
        <end position="305"/>
    </location>
</feature>
<protein>
    <recommendedName>
        <fullName evidence="5">MYND-type domain-containing protein</fullName>
    </recommendedName>
</protein>
<evidence type="ECO:0000313" key="7">
    <source>
        <dbReference type="Proteomes" id="UP000559256"/>
    </source>
</evidence>
<evidence type="ECO:0000313" key="6">
    <source>
        <dbReference type="EMBL" id="KAF5344275.1"/>
    </source>
</evidence>
<accession>A0A8H5FP02</accession>
<comment type="caution">
    <text evidence="6">The sequence shown here is derived from an EMBL/GenBank/DDBJ whole genome shotgun (WGS) entry which is preliminary data.</text>
</comment>
<dbReference type="GO" id="GO:0008270">
    <property type="term" value="F:zinc ion binding"/>
    <property type="evidence" value="ECO:0007669"/>
    <property type="project" value="UniProtKB-KW"/>
</dbReference>
<sequence>MQSIHISTDDFPTAQDARFNPQKWNVDWERIHSVFVLNQSRLKSIVAQASGARQFGRSVHRPQLRKSRTLPSSIYTDFEKGWLEAKVADRRKHIFTALTNAGSQAETLTQARAYCGDILLVDRLSKDGRTLLDLLRAAIPGDLDPNAPPATPYYFPEPTWDKVRTEYEQSSNFNQLEKYTFKEMLLLRTKLIWAMNSFKGDPLPNLLLAKERGAQTATEKREEQKKFLNEMKAKYGAKEGALRARERLAVMKEKKYACSHCKRPEAEGQKYQRCKPCWEKVQRIVLYCSVDCQKADWKPRHKAICGKFADSIDEAIRLSSLPGKALNETLPPSVSQVGPPVDGYKRSPLLVAHIIDLNHNPDADFIVHFGPGPDDFDEVYVFPPMQKVFLEAREKAMTTGDKETVVKLCHFVVWLCKADKHDEVDEWDLEEIIRHMEKEFEIPDLKKELRELQAQQDADRCRRPPLALSLSSVEWMTYIATYKTDLSTRLDL</sequence>